<evidence type="ECO:0000313" key="10">
    <source>
        <dbReference type="Proteomes" id="UP000316473"/>
    </source>
</evidence>
<dbReference type="KEGG" id="nst:Nstercoris_01085"/>
<dbReference type="InterPro" id="IPR051906">
    <property type="entry name" value="TolC-like"/>
</dbReference>
<gene>
    <name evidence="9" type="ORF">Nstercoris_01085</name>
</gene>
<dbReference type="Gene3D" id="1.20.1600.10">
    <property type="entry name" value="Outer membrane efflux proteins (OEP)"/>
    <property type="match status" value="1"/>
</dbReference>
<keyword evidence="5" id="KW-0812">Transmembrane</keyword>
<dbReference type="NCBIfam" id="TIGR01844">
    <property type="entry name" value="type_I_sec_TolC"/>
    <property type="match status" value="1"/>
</dbReference>
<evidence type="ECO:0000313" key="9">
    <source>
        <dbReference type="EMBL" id="BBL34840.1"/>
    </source>
</evidence>
<dbReference type="GO" id="GO:0009279">
    <property type="term" value="C:cell outer membrane"/>
    <property type="evidence" value="ECO:0007669"/>
    <property type="project" value="UniProtKB-SubCell"/>
</dbReference>
<keyword evidence="7" id="KW-0998">Cell outer membrane</keyword>
<dbReference type="SUPFAM" id="SSF56954">
    <property type="entry name" value="Outer membrane efflux proteins (OEP)"/>
    <property type="match status" value="1"/>
</dbReference>
<dbReference type="InterPro" id="IPR003423">
    <property type="entry name" value="OMP_efflux"/>
</dbReference>
<evidence type="ECO:0000256" key="2">
    <source>
        <dbReference type="ARBA" id="ARBA00007613"/>
    </source>
</evidence>
<dbReference type="PANTHER" id="PTHR30026">
    <property type="entry name" value="OUTER MEMBRANE PROTEIN TOLC"/>
    <property type="match status" value="1"/>
</dbReference>
<keyword evidence="10" id="KW-1185">Reference proteome</keyword>
<feature type="chain" id="PRO_5021222289" evidence="8">
    <location>
        <begin position="25"/>
        <end position="440"/>
    </location>
</feature>
<evidence type="ECO:0000256" key="5">
    <source>
        <dbReference type="ARBA" id="ARBA00022692"/>
    </source>
</evidence>
<keyword evidence="4" id="KW-1134">Transmembrane beta strand</keyword>
<comment type="similarity">
    <text evidence="2">Belongs to the outer membrane factor (OMF) (TC 1.B.17) family.</text>
</comment>
<evidence type="ECO:0000256" key="6">
    <source>
        <dbReference type="ARBA" id="ARBA00023136"/>
    </source>
</evidence>
<dbReference type="Pfam" id="PF02321">
    <property type="entry name" value="OEP"/>
    <property type="match status" value="2"/>
</dbReference>
<keyword evidence="3" id="KW-0813">Transport</keyword>
<protein>
    <submittedName>
        <fullName evidence="9">Outer membrane protein TolC</fullName>
    </submittedName>
</protein>
<evidence type="ECO:0000256" key="7">
    <source>
        <dbReference type="ARBA" id="ARBA00023237"/>
    </source>
</evidence>
<keyword evidence="8" id="KW-0732">Signal</keyword>
<evidence type="ECO:0000256" key="1">
    <source>
        <dbReference type="ARBA" id="ARBA00004442"/>
    </source>
</evidence>
<reference evidence="9 10" key="1">
    <citation type="submission" date="2019-06" db="EMBL/GenBank/DDBJ databases">
        <title>Nitrosomonas stercoris KYUHI-S whole genome shotgun sequence.</title>
        <authorList>
            <person name="Nakagawa T."/>
            <person name="Tsuchiya Y."/>
            <person name="Takahashi R."/>
        </authorList>
    </citation>
    <scope>NUCLEOTIDE SEQUENCE [LARGE SCALE GENOMIC DNA]</scope>
    <source>
        <strain evidence="9 10">KYUHI-S</strain>
    </source>
</reference>
<dbReference type="Proteomes" id="UP000316473">
    <property type="component" value="Chromosome"/>
</dbReference>
<dbReference type="PANTHER" id="PTHR30026:SF20">
    <property type="entry name" value="OUTER MEMBRANE PROTEIN TOLC"/>
    <property type="match status" value="1"/>
</dbReference>
<organism evidence="9 10">
    <name type="scientific">Nitrosomonas stercoris</name>
    <dbReference type="NCBI Taxonomy" id="1444684"/>
    <lineage>
        <taxon>Bacteria</taxon>
        <taxon>Pseudomonadati</taxon>
        <taxon>Pseudomonadota</taxon>
        <taxon>Betaproteobacteria</taxon>
        <taxon>Nitrosomonadales</taxon>
        <taxon>Nitrosomonadaceae</taxon>
        <taxon>Nitrosomonas</taxon>
    </lineage>
</organism>
<evidence type="ECO:0000256" key="3">
    <source>
        <dbReference type="ARBA" id="ARBA00022448"/>
    </source>
</evidence>
<comment type="subcellular location">
    <subcellularLocation>
        <location evidence="1">Cell outer membrane</location>
    </subcellularLocation>
</comment>
<sequence length="440" mass="49659">MLKKLRNLFYLLPLGMLVCSHTYATDLMQIYREALTEDRQYGAARATYVAAQERMPQGRAGLLPDIRLSGVGQNQYIETQGLPDRVIKNRGITATFTQPLFRFENFVIYQQSKNEVAQADAQFIIAAQDLILRVAQAYFDVLKAKIDVEVVESQKKAIHEQLEQAKRNFEVGVSTIVDTHEAEARYDLTLSQEIAARNKLEITQHALEVLINRLPYDLQDASLEKIIADPLALPHDSMEEWVKSAEESNFQLKVQRIAYDIAEQAIDLAKAGHYPMLDFVAQYSDQHGVGGGFTGRGLDIVNKSVGVQLTVPIFQGFSVQSRIREALANRDKARQEMENTQRTVALRVRQNYLNVTNGIAQIKALKRALTSSRSQLDSTALGQEVGVRMEIDVLNAQQQYFAARRDLAQAYYDYLMARLQLKAEVGDLDEDDLMEVNALL</sequence>
<dbReference type="GO" id="GO:0015562">
    <property type="term" value="F:efflux transmembrane transporter activity"/>
    <property type="evidence" value="ECO:0007669"/>
    <property type="project" value="InterPro"/>
</dbReference>
<dbReference type="AlphaFoldDB" id="A0A4Y1YL15"/>
<dbReference type="InterPro" id="IPR010130">
    <property type="entry name" value="T1SS_OMP_TolC"/>
</dbReference>
<accession>A0A4Y1YL15</accession>
<dbReference type="EMBL" id="AP019755">
    <property type="protein sequence ID" value="BBL34840.1"/>
    <property type="molecule type" value="Genomic_DNA"/>
</dbReference>
<feature type="signal peptide" evidence="8">
    <location>
        <begin position="1"/>
        <end position="24"/>
    </location>
</feature>
<evidence type="ECO:0000256" key="8">
    <source>
        <dbReference type="SAM" id="SignalP"/>
    </source>
</evidence>
<keyword evidence="6" id="KW-0472">Membrane</keyword>
<proteinExistence type="inferred from homology"/>
<evidence type="ECO:0000256" key="4">
    <source>
        <dbReference type="ARBA" id="ARBA00022452"/>
    </source>
</evidence>
<dbReference type="GO" id="GO:0015288">
    <property type="term" value="F:porin activity"/>
    <property type="evidence" value="ECO:0007669"/>
    <property type="project" value="TreeGrafter"/>
</dbReference>
<name>A0A4Y1YL15_9PROT</name>
<dbReference type="GO" id="GO:1990281">
    <property type="term" value="C:efflux pump complex"/>
    <property type="evidence" value="ECO:0007669"/>
    <property type="project" value="TreeGrafter"/>
</dbReference>